<reference evidence="1 2" key="1">
    <citation type="submission" date="2018-11" db="EMBL/GenBank/DDBJ databases">
        <authorList>
            <consortium name="Pathogen Informatics"/>
        </authorList>
    </citation>
    <scope>NUCLEOTIDE SEQUENCE [LARGE SCALE GENOMIC DNA]</scope>
</reference>
<dbReference type="AlphaFoldDB" id="A0A3P7ITV2"/>
<dbReference type="Proteomes" id="UP000270094">
    <property type="component" value="Unassembled WGS sequence"/>
</dbReference>
<sequence length="127" mass="14189">MGRCTKKDDIIAKEVTNVGGSLTRYAHVPDEFRYLPNGAFFLQLQEKETHIYLSDEVVKLAIDAALYALIGDGIHQLKSRYKRGSRARVEEGQLYTIHGVCRGGIEAGLTLERREEDPENTAITALP</sequence>
<gene>
    <name evidence="1" type="ORF">SVUK_LOCUS11548</name>
</gene>
<name>A0A3P7ITV2_STRVU</name>
<protein>
    <submittedName>
        <fullName evidence="1">Uncharacterized protein</fullName>
    </submittedName>
</protein>
<proteinExistence type="predicted"/>
<accession>A0A3P7ITV2</accession>
<evidence type="ECO:0000313" key="1">
    <source>
        <dbReference type="EMBL" id="VDM76550.1"/>
    </source>
</evidence>
<organism evidence="1 2">
    <name type="scientific">Strongylus vulgaris</name>
    <name type="common">Blood worm</name>
    <dbReference type="NCBI Taxonomy" id="40348"/>
    <lineage>
        <taxon>Eukaryota</taxon>
        <taxon>Metazoa</taxon>
        <taxon>Ecdysozoa</taxon>
        <taxon>Nematoda</taxon>
        <taxon>Chromadorea</taxon>
        <taxon>Rhabditida</taxon>
        <taxon>Rhabditina</taxon>
        <taxon>Rhabditomorpha</taxon>
        <taxon>Strongyloidea</taxon>
        <taxon>Strongylidae</taxon>
        <taxon>Strongylus</taxon>
    </lineage>
</organism>
<dbReference type="EMBL" id="UYYB01097218">
    <property type="protein sequence ID" value="VDM76550.1"/>
    <property type="molecule type" value="Genomic_DNA"/>
</dbReference>
<dbReference type="OrthoDB" id="5848938at2759"/>
<keyword evidence="2" id="KW-1185">Reference proteome</keyword>
<evidence type="ECO:0000313" key="2">
    <source>
        <dbReference type="Proteomes" id="UP000270094"/>
    </source>
</evidence>